<dbReference type="Gene3D" id="1.10.490.10">
    <property type="entry name" value="Globins"/>
    <property type="match status" value="1"/>
</dbReference>
<dbReference type="GO" id="GO:0071949">
    <property type="term" value="F:FAD binding"/>
    <property type="evidence" value="ECO:0007669"/>
    <property type="project" value="TreeGrafter"/>
</dbReference>
<dbReference type="SUPFAM" id="SSF46458">
    <property type="entry name" value="Globin-like"/>
    <property type="match status" value="1"/>
</dbReference>
<evidence type="ECO:0000313" key="8">
    <source>
        <dbReference type="Proteomes" id="UP000283523"/>
    </source>
</evidence>
<evidence type="ECO:0000256" key="4">
    <source>
        <dbReference type="ARBA" id="ARBA00023004"/>
    </source>
</evidence>
<keyword evidence="1 5" id="KW-0349">Heme</keyword>
<dbReference type="GO" id="GO:0008941">
    <property type="term" value="F:nitric oxide dioxygenase NAD(P)H activity"/>
    <property type="evidence" value="ECO:0007669"/>
    <property type="project" value="TreeGrafter"/>
</dbReference>
<evidence type="ECO:0000256" key="3">
    <source>
        <dbReference type="ARBA" id="ARBA00022723"/>
    </source>
</evidence>
<keyword evidence="3" id="KW-0479">Metal-binding</keyword>
<keyword evidence="4" id="KW-0408">Iron</keyword>
<evidence type="ECO:0000256" key="5">
    <source>
        <dbReference type="RuleBase" id="RU000356"/>
    </source>
</evidence>
<evidence type="ECO:0000256" key="2">
    <source>
        <dbReference type="ARBA" id="ARBA00022621"/>
    </source>
</evidence>
<proteinExistence type="inferred from homology"/>
<comment type="caution">
    <text evidence="7">The sequence shown here is derived from an EMBL/GenBank/DDBJ whole genome shotgun (WGS) entry which is preliminary data.</text>
</comment>
<dbReference type="InterPro" id="IPR000971">
    <property type="entry name" value="Globin"/>
</dbReference>
<dbReference type="GO" id="GO:0046872">
    <property type="term" value="F:metal ion binding"/>
    <property type="evidence" value="ECO:0007669"/>
    <property type="project" value="UniProtKB-KW"/>
</dbReference>
<comment type="similarity">
    <text evidence="5">Belongs to the globin family.</text>
</comment>
<dbReference type="OrthoDB" id="9801223at2"/>
<dbReference type="GO" id="GO:0020037">
    <property type="term" value="F:heme binding"/>
    <property type="evidence" value="ECO:0007669"/>
    <property type="project" value="InterPro"/>
</dbReference>
<name>A0A418M2U7_9BACT</name>
<accession>A0A418M2U7</accession>
<dbReference type="Pfam" id="PF00042">
    <property type="entry name" value="Globin"/>
    <property type="match status" value="1"/>
</dbReference>
<dbReference type="InterPro" id="IPR012292">
    <property type="entry name" value="Globin/Proto"/>
</dbReference>
<dbReference type="GO" id="GO:0046210">
    <property type="term" value="P:nitric oxide catabolic process"/>
    <property type="evidence" value="ECO:0007669"/>
    <property type="project" value="TreeGrafter"/>
</dbReference>
<keyword evidence="8" id="KW-1185">Reference proteome</keyword>
<sequence length="147" mass="16521">MTFHQIQLIKGSYQLVAALPAEAVGQLFYDRLFTTAPEVRPLFSRTSVPEQSRKLLATLTYVITRLDQLDSVVADVEALARRHVRYGVQEHHYDAVGQALLWTLEQGLGKAWTPEVQAAWQACYTLLSGAMLDATQRPEHLPSHTPH</sequence>
<evidence type="ECO:0000313" key="7">
    <source>
        <dbReference type="EMBL" id="RIV19957.1"/>
    </source>
</evidence>
<reference evidence="7 8" key="1">
    <citation type="submission" date="2018-08" db="EMBL/GenBank/DDBJ databases">
        <title>Fibrisoma montanum sp. nov., isolated from Danxia mountain soil.</title>
        <authorList>
            <person name="Huang Y."/>
        </authorList>
    </citation>
    <scope>NUCLEOTIDE SEQUENCE [LARGE SCALE GENOMIC DNA]</scope>
    <source>
        <strain evidence="7 8">HYT19</strain>
    </source>
</reference>
<dbReference type="PROSITE" id="PS01033">
    <property type="entry name" value="GLOBIN"/>
    <property type="match status" value="1"/>
</dbReference>
<dbReference type="CDD" id="cd12131">
    <property type="entry name" value="HGbI-like"/>
    <property type="match status" value="1"/>
</dbReference>
<dbReference type="Proteomes" id="UP000283523">
    <property type="component" value="Unassembled WGS sequence"/>
</dbReference>
<dbReference type="GO" id="GO:0071500">
    <property type="term" value="P:cellular response to nitrosative stress"/>
    <property type="evidence" value="ECO:0007669"/>
    <property type="project" value="TreeGrafter"/>
</dbReference>
<dbReference type="EMBL" id="QXED01000007">
    <property type="protein sequence ID" value="RIV19957.1"/>
    <property type="molecule type" value="Genomic_DNA"/>
</dbReference>
<evidence type="ECO:0000256" key="1">
    <source>
        <dbReference type="ARBA" id="ARBA00022617"/>
    </source>
</evidence>
<dbReference type="AlphaFoldDB" id="A0A418M2U7"/>
<feature type="domain" description="Globin" evidence="6">
    <location>
        <begin position="1"/>
        <end position="136"/>
    </location>
</feature>
<gene>
    <name evidence="7" type="ORF">DYU11_23870</name>
</gene>
<evidence type="ECO:0000259" key="6">
    <source>
        <dbReference type="PROSITE" id="PS01033"/>
    </source>
</evidence>
<dbReference type="PANTHER" id="PTHR43396">
    <property type="entry name" value="FLAVOHEMOPROTEIN"/>
    <property type="match status" value="1"/>
</dbReference>
<organism evidence="7 8">
    <name type="scientific">Fibrisoma montanum</name>
    <dbReference type="NCBI Taxonomy" id="2305895"/>
    <lineage>
        <taxon>Bacteria</taxon>
        <taxon>Pseudomonadati</taxon>
        <taxon>Bacteroidota</taxon>
        <taxon>Cytophagia</taxon>
        <taxon>Cytophagales</taxon>
        <taxon>Spirosomataceae</taxon>
        <taxon>Fibrisoma</taxon>
    </lineage>
</organism>
<dbReference type="GO" id="GO:0005344">
    <property type="term" value="F:oxygen carrier activity"/>
    <property type="evidence" value="ECO:0007669"/>
    <property type="project" value="UniProtKB-KW"/>
</dbReference>
<keyword evidence="2 5" id="KW-0561">Oxygen transport</keyword>
<dbReference type="PANTHER" id="PTHR43396:SF3">
    <property type="entry name" value="FLAVOHEMOPROTEIN"/>
    <property type="match status" value="1"/>
</dbReference>
<protein>
    <recommendedName>
        <fullName evidence="6">Globin domain-containing protein</fullName>
    </recommendedName>
</protein>
<keyword evidence="5" id="KW-0813">Transport</keyword>
<dbReference type="GO" id="GO:0019825">
    <property type="term" value="F:oxygen binding"/>
    <property type="evidence" value="ECO:0007669"/>
    <property type="project" value="InterPro"/>
</dbReference>
<dbReference type="RefSeq" id="WP_119670242.1">
    <property type="nucleotide sequence ID" value="NZ_QXED01000007.1"/>
</dbReference>
<dbReference type="InterPro" id="IPR009050">
    <property type="entry name" value="Globin-like_sf"/>
</dbReference>